<dbReference type="PANTHER" id="PTHR10578:SF107">
    <property type="entry name" value="2-HYDROXYACID OXIDASE 1"/>
    <property type="match status" value="1"/>
</dbReference>
<sequence>MRSTDSYFCIDDFVAGARRYLPRMMFDFAAGAVFDDVTFRRNRSAFQRYILKQRVLVDMSTRDIGIDLFGKRRDLPLIIAPTGPAGMVRYKGEVALARQAAATGIPFTLSSASSTPLEEVARDGGGDCWFQLYVSPDLPRSYEVVRRAETAGYEALVLTVDSNFGHARERDLKNGLTIPYGLNRRNAFDLLSHPGWLTTTVLPYLMRGGIPGFPNFATARDDQGNERFLKFPGFNWSHLDELRSAWPRKLILKGILTPEDARRAADAGADAIIVSNHGGNVFDAAPATLDALPTIVEAVGDRMTVIVDGGVRRGSDVVTAMALGADAVMIGRATLLALAAAGEPGVKCALDILRGEIDHTLAMIGQPELARVDDSIVSRAPA</sequence>
<feature type="binding site" evidence="7">
    <location>
        <position position="253"/>
    </location>
    <ligand>
        <name>FMN</name>
        <dbReference type="ChEBI" id="CHEBI:58210"/>
    </ligand>
</feature>
<protein>
    <recommendedName>
        <fullName evidence="8">FMN hydroxy acid dehydrogenase domain-containing protein</fullName>
    </recommendedName>
</protein>
<organism evidence="9 10">
    <name type="scientific">Maritimibacter harenae</name>
    <dbReference type="NCBI Taxonomy" id="2606218"/>
    <lineage>
        <taxon>Bacteria</taxon>
        <taxon>Pseudomonadati</taxon>
        <taxon>Pseudomonadota</taxon>
        <taxon>Alphaproteobacteria</taxon>
        <taxon>Rhodobacterales</taxon>
        <taxon>Roseobacteraceae</taxon>
        <taxon>Maritimibacter</taxon>
    </lineage>
</organism>
<comment type="similarity">
    <text evidence="5">Belongs to the FMN-dependent alpha-hydroxy acid dehydrogenase family.</text>
</comment>
<keyword evidence="3 7" id="KW-0288">FMN</keyword>
<evidence type="ECO:0000256" key="7">
    <source>
        <dbReference type="PIRSR" id="PIRSR000138-2"/>
    </source>
</evidence>
<gene>
    <name evidence="9" type="ORF">GQE99_11730</name>
</gene>
<dbReference type="RefSeq" id="WP_161351823.1">
    <property type="nucleotide sequence ID" value="NZ_WTUX01000013.1"/>
</dbReference>
<feature type="binding site" evidence="7">
    <location>
        <position position="159"/>
    </location>
    <ligand>
        <name>FMN</name>
        <dbReference type="ChEBI" id="CHEBI:58210"/>
    </ligand>
</feature>
<dbReference type="AlphaFoldDB" id="A0A845M297"/>
<evidence type="ECO:0000256" key="3">
    <source>
        <dbReference type="ARBA" id="ARBA00022643"/>
    </source>
</evidence>
<keyword evidence="10" id="KW-1185">Reference proteome</keyword>
<feature type="binding site" evidence="7">
    <location>
        <position position="131"/>
    </location>
    <ligand>
        <name>FMN</name>
        <dbReference type="ChEBI" id="CHEBI:58210"/>
    </ligand>
</feature>
<evidence type="ECO:0000313" key="10">
    <source>
        <dbReference type="Proteomes" id="UP000467322"/>
    </source>
</evidence>
<dbReference type="PANTHER" id="PTHR10578">
    <property type="entry name" value="S -2-HYDROXY-ACID OXIDASE-RELATED"/>
    <property type="match status" value="1"/>
</dbReference>
<feature type="binding site" evidence="7">
    <location>
        <position position="277"/>
    </location>
    <ligand>
        <name>glyoxylate</name>
        <dbReference type="ChEBI" id="CHEBI:36655"/>
    </ligand>
</feature>
<dbReference type="EMBL" id="WTUX01000013">
    <property type="protein sequence ID" value="MZR13686.1"/>
    <property type="molecule type" value="Genomic_DNA"/>
</dbReference>
<feature type="binding site" evidence="7">
    <location>
        <begin position="308"/>
        <end position="312"/>
    </location>
    <ligand>
        <name>FMN</name>
        <dbReference type="ChEBI" id="CHEBI:58210"/>
    </ligand>
</feature>
<feature type="binding site" evidence="7">
    <location>
        <position position="168"/>
    </location>
    <ligand>
        <name>glyoxylate</name>
        <dbReference type="ChEBI" id="CHEBI:36655"/>
    </ligand>
</feature>
<proteinExistence type="inferred from homology"/>
<dbReference type="InterPro" id="IPR012133">
    <property type="entry name" value="Alpha-hydoxy_acid_DH_FMN"/>
</dbReference>
<evidence type="ECO:0000256" key="2">
    <source>
        <dbReference type="ARBA" id="ARBA00022630"/>
    </source>
</evidence>
<dbReference type="PROSITE" id="PS51349">
    <property type="entry name" value="FMN_HYDROXY_ACID_DH_2"/>
    <property type="match status" value="1"/>
</dbReference>
<feature type="binding site" evidence="7">
    <location>
        <begin position="331"/>
        <end position="332"/>
    </location>
    <ligand>
        <name>FMN</name>
        <dbReference type="ChEBI" id="CHEBI:58210"/>
    </ligand>
</feature>
<dbReference type="FunFam" id="3.20.20.70:FF:000029">
    <property type="entry name" value="L-lactate dehydrogenase"/>
    <property type="match status" value="1"/>
</dbReference>
<dbReference type="GO" id="GO:0010181">
    <property type="term" value="F:FMN binding"/>
    <property type="evidence" value="ECO:0007669"/>
    <property type="project" value="InterPro"/>
</dbReference>
<dbReference type="GO" id="GO:0004459">
    <property type="term" value="F:L-lactate dehydrogenase (NAD+) activity"/>
    <property type="evidence" value="ECO:0007669"/>
    <property type="project" value="TreeGrafter"/>
</dbReference>
<keyword evidence="2 7" id="KW-0285">Flavoprotein</keyword>
<dbReference type="SUPFAM" id="SSF51395">
    <property type="entry name" value="FMN-linked oxidoreductases"/>
    <property type="match status" value="1"/>
</dbReference>
<evidence type="ECO:0000259" key="8">
    <source>
        <dbReference type="PROSITE" id="PS51349"/>
    </source>
</evidence>
<feature type="active site" description="Proton acceptor" evidence="6">
    <location>
        <position position="277"/>
    </location>
</feature>
<evidence type="ECO:0000256" key="1">
    <source>
        <dbReference type="ARBA" id="ARBA00001917"/>
    </source>
</evidence>
<dbReference type="GO" id="GO:0005886">
    <property type="term" value="C:plasma membrane"/>
    <property type="evidence" value="ECO:0007669"/>
    <property type="project" value="TreeGrafter"/>
</dbReference>
<dbReference type="CDD" id="cd02809">
    <property type="entry name" value="alpha_hydroxyacid_oxid_FMN"/>
    <property type="match status" value="1"/>
</dbReference>
<keyword evidence="4" id="KW-0560">Oxidoreductase</keyword>
<evidence type="ECO:0000256" key="5">
    <source>
        <dbReference type="ARBA" id="ARBA00024042"/>
    </source>
</evidence>
<feature type="binding site" evidence="7">
    <location>
        <begin position="81"/>
        <end position="83"/>
    </location>
    <ligand>
        <name>FMN</name>
        <dbReference type="ChEBI" id="CHEBI:58210"/>
    </ligand>
</feature>
<dbReference type="GO" id="GO:0009060">
    <property type="term" value="P:aerobic respiration"/>
    <property type="evidence" value="ECO:0007669"/>
    <property type="project" value="TreeGrafter"/>
</dbReference>
<evidence type="ECO:0000313" key="9">
    <source>
        <dbReference type="EMBL" id="MZR13686.1"/>
    </source>
</evidence>
<dbReference type="Pfam" id="PF01070">
    <property type="entry name" value="FMN_dh"/>
    <property type="match status" value="1"/>
</dbReference>
<accession>A0A845M297</accession>
<dbReference type="Proteomes" id="UP000467322">
    <property type="component" value="Unassembled WGS sequence"/>
</dbReference>
<name>A0A845M297_9RHOB</name>
<dbReference type="PIRSF" id="PIRSF000138">
    <property type="entry name" value="Al-hdrx_acd_dh"/>
    <property type="match status" value="1"/>
</dbReference>
<feature type="binding site" evidence="7">
    <location>
        <position position="110"/>
    </location>
    <ligand>
        <name>FMN</name>
        <dbReference type="ChEBI" id="CHEBI:58210"/>
    </ligand>
</feature>
<comment type="caution">
    <text evidence="9">The sequence shown here is derived from an EMBL/GenBank/DDBJ whole genome shotgun (WGS) entry which is preliminary data.</text>
</comment>
<dbReference type="InterPro" id="IPR037396">
    <property type="entry name" value="FMN_HAD"/>
</dbReference>
<evidence type="ECO:0000256" key="6">
    <source>
        <dbReference type="PIRSR" id="PIRSR000138-1"/>
    </source>
</evidence>
<dbReference type="Gene3D" id="3.20.20.70">
    <property type="entry name" value="Aldolase class I"/>
    <property type="match status" value="1"/>
</dbReference>
<feature type="domain" description="FMN hydroxy acid dehydrogenase" evidence="8">
    <location>
        <begin position="2"/>
        <end position="382"/>
    </location>
</feature>
<feature type="binding site" evidence="7">
    <location>
        <position position="133"/>
    </location>
    <ligand>
        <name>glyoxylate</name>
        <dbReference type="ChEBI" id="CHEBI:36655"/>
    </ligand>
</feature>
<evidence type="ECO:0000256" key="4">
    <source>
        <dbReference type="ARBA" id="ARBA00023002"/>
    </source>
</evidence>
<comment type="cofactor">
    <cofactor evidence="1">
        <name>FMN</name>
        <dbReference type="ChEBI" id="CHEBI:58210"/>
    </cofactor>
</comment>
<dbReference type="InterPro" id="IPR000262">
    <property type="entry name" value="FMN-dep_DH"/>
</dbReference>
<reference evidence="9 10" key="1">
    <citation type="submission" date="2019-12" db="EMBL/GenBank/DDBJ databases">
        <title>Maritimibacter sp. nov. sp. isolated from sea sand.</title>
        <authorList>
            <person name="Kim J."/>
            <person name="Jeong S.E."/>
            <person name="Jung H.S."/>
            <person name="Jeon C.O."/>
        </authorList>
    </citation>
    <scope>NUCLEOTIDE SEQUENCE [LARGE SCALE GENOMIC DNA]</scope>
    <source>
        <strain evidence="9 10">DP07</strain>
    </source>
</reference>
<dbReference type="InterPro" id="IPR013785">
    <property type="entry name" value="Aldolase_TIM"/>
</dbReference>
<feature type="binding site" evidence="7">
    <location>
        <position position="275"/>
    </location>
    <ligand>
        <name>FMN</name>
        <dbReference type="ChEBI" id="CHEBI:58210"/>
    </ligand>
</feature>